<dbReference type="OrthoDB" id="9794039at2"/>
<dbReference type="Gene3D" id="3.40.50.450">
    <property type="match status" value="1"/>
</dbReference>
<dbReference type="GO" id="GO:0005829">
    <property type="term" value="C:cytosol"/>
    <property type="evidence" value="ECO:0007669"/>
    <property type="project" value="TreeGrafter"/>
</dbReference>
<sequence>MRRPVIAVVGAGTASEAAAEAARRVGSAIAKAGAVLISGGLGGVMEAAAQGAKEAGGVTLGILPGADTWSANPHIDHPIATNMGQARNAVIVQTADAVVSVHGGYGTLSEIALALKAAKPVFCIHPPCEVPGARIVESPEEAVERAVAAARKRMASSRGKGVERDG</sequence>
<dbReference type="Proteomes" id="UP000192783">
    <property type="component" value="Unassembled WGS sequence"/>
</dbReference>
<gene>
    <name evidence="1" type="ORF">SAMN02746041_00279</name>
</gene>
<dbReference type="InterPro" id="IPR005268">
    <property type="entry name" value="CHP00725"/>
</dbReference>
<dbReference type="InterPro" id="IPR041164">
    <property type="entry name" value="LDcluster4"/>
</dbReference>
<dbReference type="PANTHER" id="PTHR43393">
    <property type="entry name" value="CYTOKININ RIBOSIDE 5'-MONOPHOSPHATE PHOSPHORIBOHYDROLASE"/>
    <property type="match status" value="1"/>
</dbReference>
<protein>
    <recommendedName>
        <fullName evidence="3">TIGR00725 family protein</fullName>
    </recommendedName>
</protein>
<dbReference type="AlphaFoldDB" id="A0A1W1X099"/>
<dbReference type="EMBL" id="FWXF01000001">
    <property type="protein sequence ID" value="SMC17317.1"/>
    <property type="molecule type" value="Genomic_DNA"/>
</dbReference>
<organism evidence="1 2">
    <name type="scientific">Desulfacinum hydrothermale DSM 13146</name>
    <dbReference type="NCBI Taxonomy" id="1121390"/>
    <lineage>
        <taxon>Bacteria</taxon>
        <taxon>Pseudomonadati</taxon>
        <taxon>Thermodesulfobacteriota</taxon>
        <taxon>Syntrophobacteria</taxon>
        <taxon>Syntrophobacterales</taxon>
        <taxon>Syntrophobacteraceae</taxon>
        <taxon>Desulfacinum</taxon>
    </lineage>
</organism>
<dbReference type="Pfam" id="PF18306">
    <property type="entry name" value="LDcluster4"/>
    <property type="match status" value="1"/>
</dbReference>
<reference evidence="1 2" key="1">
    <citation type="submission" date="2017-04" db="EMBL/GenBank/DDBJ databases">
        <authorList>
            <person name="Afonso C.L."/>
            <person name="Miller P.J."/>
            <person name="Scott M.A."/>
            <person name="Spackman E."/>
            <person name="Goraichik I."/>
            <person name="Dimitrov K.M."/>
            <person name="Suarez D.L."/>
            <person name="Swayne D.E."/>
        </authorList>
    </citation>
    <scope>NUCLEOTIDE SEQUENCE [LARGE SCALE GENOMIC DNA]</scope>
    <source>
        <strain evidence="1 2">DSM 13146</strain>
    </source>
</reference>
<keyword evidence="2" id="KW-1185">Reference proteome</keyword>
<dbReference type="NCBIfam" id="TIGR00725">
    <property type="entry name" value="TIGR00725 family protein"/>
    <property type="match status" value="1"/>
</dbReference>
<dbReference type="InterPro" id="IPR052341">
    <property type="entry name" value="LOG_family_nucleotidases"/>
</dbReference>
<evidence type="ECO:0000313" key="2">
    <source>
        <dbReference type="Proteomes" id="UP000192783"/>
    </source>
</evidence>
<dbReference type="PANTHER" id="PTHR43393:SF3">
    <property type="entry name" value="LYSINE DECARBOXYLASE-LIKE PROTEIN"/>
    <property type="match status" value="1"/>
</dbReference>
<evidence type="ECO:0000313" key="1">
    <source>
        <dbReference type="EMBL" id="SMC17317.1"/>
    </source>
</evidence>
<dbReference type="RefSeq" id="WP_084055750.1">
    <property type="nucleotide sequence ID" value="NZ_FWXF01000001.1"/>
</dbReference>
<evidence type="ECO:0008006" key="3">
    <source>
        <dbReference type="Google" id="ProtNLM"/>
    </source>
</evidence>
<dbReference type="STRING" id="1121390.SAMN02746041_00279"/>
<name>A0A1W1X099_9BACT</name>
<proteinExistence type="predicted"/>
<dbReference type="SUPFAM" id="SSF102405">
    <property type="entry name" value="MCP/YpsA-like"/>
    <property type="match status" value="1"/>
</dbReference>
<accession>A0A1W1X099</accession>